<protein>
    <submittedName>
        <fullName evidence="1">Uncharacterized protein</fullName>
    </submittedName>
</protein>
<dbReference type="EMBL" id="QGGH01000002">
    <property type="protein sequence ID" value="PWJ92990.1"/>
    <property type="molecule type" value="Genomic_DNA"/>
</dbReference>
<accession>A0A8E3B6G7</accession>
<gene>
    <name evidence="1" type="ORF">C8D77_102767</name>
</gene>
<proteinExistence type="predicted"/>
<reference evidence="1 2" key="1">
    <citation type="submission" date="2018-05" db="EMBL/GenBank/DDBJ databases">
        <title>Genomic Encyclopedia of Type Strains, Phase IV (KMG-IV): sequencing the most valuable type-strain genomes for metagenomic binning, comparative biology and taxonomic classification.</title>
        <authorList>
            <person name="Goeker M."/>
        </authorList>
    </citation>
    <scope>NUCLEOTIDE SEQUENCE [LARGE SCALE GENOMIC DNA]</scope>
    <source>
        <strain evidence="1 2">DSM 2626</strain>
    </source>
</reference>
<dbReference type="AlphaFoldDB" id="A0A8E3B6G7"/>
<evidence type="ECO:0000313" key="1">
    <source>
        <dbReference type="EMBL" id="PWJ92990.1"/>
    </source>
</evidence>
<organism evidence="1 2">
    <name type="scientific">Rhizobium loti</name>
    <name type="common">Mesorhizobium loti</name>
    <dbReference type="NCBI Taxonomy" id="381"/>
    <lineage>
        <taxon>Bacteria</taxon>
        <taxon>Pseudomonadati</taxon>
        <taxon>Pseudomonadota</taxon>
        <taxon>Alphaproteobacteria</taxon>
        <taxon>Hyphomicrobiales</taxon>
        <taxon>Phyllobacteriaceae</taxon>
        <taxon>Mesorhizobium</taxon>
    </lineage>
</organism>
<sequence>MDATETSSVLFPPAVHAVRSQPVQPVQAVFFVRSLRAEPTIQMTSTVRTSEKDYAFASPQRIKVRAPAPVKVSFNPGDGGPFLGGSPFICSPSGFGQRASCRPRYL</sequence>
<evidence type="ECO:0000313" key="2">
    <source>
        <dbReference type="Proteomes" id="UP000245631"/>
    </source>
</evidence>
<name>A0A8E3B6G7_RHILI</name>
<dbReference type="Proteomes" id="UP000245631">
    <property type="component" value="Unassembled WGS sequence"/>
</dbReference>
<comment type="caution">
    <text evidence="1">The sequence shown here is derived from an EMBL/GenBank/DDBJ whole genome shotgun (WGS) entry which is preliminary data.</text>
</comment>